<proteinExistence type="predicted"/>
<reference evidence="2 3" key="1">
    <citation type="submission" date="2023-08" db="EMBL/GenBank/DDBJ databases">
        <authorList>
            <person name="Folkvardsen B D."/>
            <person name="Norman A."/>
        </authorList>
    </citation>
    <scope>NUCLEOTIDE SEQUENCE [LARGE SCALE GENOMIC DNA]</scope>
    <source>
        <strain evidence="2 3">Mu0053</strain>
    </source>
</reference>
<keyword evidence="3" id="KW-1185">Reference proteome</keyword>
<dbReference type="RefSeq" id="WP_308479210.1">
    <property type="nucleotide sequence ID" value="NZ_OY726397.1"/>
</dbReference>
<evidence type="ECO:0000313" key="3">
    <source>
        <dbReference type="Proteomes" id="UP001190465"/>
    </source>
</evidence>
<accession>A0ABM9M1H0</accession>
<evidence type="ECO:0000313" key="2">
    <source>
        <dbReference type="EMBL" id="CAJ1508486.1"/>
    </source>
</evidence>
<sequence>MSENLHMPTEAHRKAPWRDPLSIGWQAHRRLLLLRLHWHDSSSRRRDGAQTTVWRHRIGGHQR</sequence>
<organism evidence="2 3">
    <name type="scientific">[Mycobacterium] burgundiense</name>
    <dbReference type="NCBI Taxonomy" id="3064286"/>
    <lineage>
        <taxon>Bacteria</taxon>
        <taxon>Bacillati</taxon>
        <taxon>Actinomycetota</taxon>
        <taxon>Actinomycetes</taxon>
        <taxon>Mycobacteriales</taxon>
        <taxon>Mycobacteriaceae</taxon>
        <taxon>Mycolicibacterium</taxon>
    </lineage>
</organism>
<feature type="region of interest" description="Disordered" evidence="1">
    <location>
        <begin position="41"/>
        <end position="63"/>
    </location>
</feature>
<dbReference type="Proteomes" id="UP001190465">
    <property type="component" value="Chromosome"/>
</dbReference>
<feature type="compositionally biased region" description="Basic residues" evidence="1">
    <location>
        <begin position="54"/>
        <end position="63"/>
    </location>
</feature>
<evidence type="ECO:0000256" key="1">
    <source>
        <dbReference type="SAM" id="MobiDB-lite"/>
    </source>
</evidence>
<gene>
    <name evidence="2" type="ORF">MU0053_003863</name>
</gene>
<protein>
    <submittedName>
        <fullName evidence="2">Uncharacterized protein</fullName>
    </submittedName>
</protein>
<dbReference type="EMBL" id="OY726397">
    <property type="protein sequence ID" value="CAJ1508486.1"/>
    <property type="molecule type" value="Genomic_DNA"/>
</dbReference>
<name>A0ABM9M1H0_9MYCO</name>